<sequence>MQTQDEYAQKSPKGNNRSSGTQPHNILQWRPLEATLSQNRSNNCNMKPAHSYTVQSPSVHSDIQVAETDLIQVMCQI</sequence>
<name>A0A7J6B9L1_AMEME</name>
<feature type="region of interest" description="Disordered" evidence="1">
    <location>
        <begin position="1"/>
        <end position="26"/>
    </location>
</feature>
<evidence type="ECO:0000256" key="1">
    <source>
        <dbReference type="SAM" id="MobiDB-lite"/>
    </source>
</evidence>
<organism evidence="2 3">
    <name type="scientific">Ameiurus melas</name>
    <name type="common">Black bullhead</name>
    <name type="synonym">Silurus melas</name>
    <dbReference type="NCBI Taxonomy" id="219545"/>
    <lineage>
        <taxon>Eukaryota</taxon>
        <taxon>Metazoa</taxon>
        <taxon>Chordata</taxon>
        <taxon>Craniata</taxon>
        <taxon>Vertebrata</taxon>
        <taxon>Euteleostomi</taxon>
        <taxon>Actinopterygii</taxon>
        <taxon>Neopterygii</taxon>
        <taxon>Teleostei</taxon>
        <taxon>Ostariophysi</taxon>
        <taxon>Siluriformes</taxon>
        <taxon>Ictaluridae</taxon>
        <taxon>Ameiurus</taxon>
    </lineage>
</organism>
<dbReference type="AlphaFoldDB" id="A0A7J6B9L1"/>
<keyword evidence="3" id="KW-1185">Reference proteome</keyword>
<protein>
    <submittedName>
        <fullName evidence="2">Uncharacterized protein</fullName>
    </submittedName>
</protein>
<evidence type="ECO:0000313" key="2">
    <source>
        <dbReference type="EMBL" id="KAF4091636.1"/>
    </source>
</evidence>
<evidence type="ECO:0000313" key="3">
    <source>
        <dbReference type="Proteomes" id="UP000593565"/>
    </source>
</evidence>
<feature type="compositionally biased region" description="Polar residues" evidence="1">
    <location>
        <begin position="1"/>
        <end position="25"/>
    </location>
</feature>
<proteinExistence type="predicted"/>
<reference evidence="2 3" key="1">
    <citation type="submission" date="2020-02" db="EMBL/GenBank/DDBJ databases">
        <title>A chromosome-scale genome assembly of the black bullhead catfish (Ameiurus melas).</title>
        <authorList>
            <person name="Wen M."/>
            <person name="Zham M."/>
            <person name="Cabau C."/>
            <person name="Klopp C."/>
            <person name="Donnadieu C."/>
            <person name="Roques C."/>
            <person name="Bouchez O."/>
            <person name="Lampietro C."/>
            <person name="Jouanno E."/>
            <person name="Herpin A."/>
            <person name="Louis A."/>
            <person name="Berthelot C."/>
            <person name="Parey E."/>
            <person name="Roest-Crollius H."/>
            <person name="Braasch I."/>
            <person name="Postlethwait J."/>
            <person name="Robinson-Rechavi M."/>
            <person name="Echchiki A."/>
            <person name="Begum T."/>
            <person name="Montfort J."/>
            <person name="Schartl M."/>
            <person name="Bobe J."/>
            <person name="Guiguen Y."/>
        </authorList>
    </citation>
    <scope>NUCLEOTIDE SEQUENCE [LARGE SCALE GENOMIC DNA]</scope>
    <source>
        <strain evidence="2">M_S1</strain>
        <tissue evidence="2">Blood</tissue>
    </source>
</reference>
<dbReference type="Proteomes" id="UP000593565">
    <property type="component" value="Unassembled WGS sequence"/>
</dbReference>
<comment type="caution">
    <text evidence="2">The sequence shown here is derived from an EMBL/GenBank/DDBJ whole genome shotgun (WGS) entry which is preliminary data.</text>
</comment>
<accession>A0A7J6B9L1</accession>
<gene>
    <name evidence="2" type="ORF">AMELA_G00039080</name>
</gene>
<dbReference type="EMBL" id="JAAGNN010000003">
    <property type="protein sequence ID" value="KAF4091636.1"/>
    <property type="molecule type" value="Genomic_DNA"/>
</dbReference>